<protein>
    <recommendedName>
        <fullName evidence="3">Endonuclease/exonuclease/phosphatase domain-containing protein</fullName>
    </recommendedName>
</protein>
<dbReference type="PANTHER" id="PTHR47510">
    <property type="entry name" value="REVERSE TRANSCRIPTASE DOMAIN-CONTAINING PROTEIN"/>
    <property type="match status" value="1"/>
</dbReference>
<gene>
    <name evidence="1" type="ORF">PLOB_00046115</name>
</gene>
<evidence type="ECO:0000313" key="1">
    <source>
        <dbReference type="EMBL" id="CAH3147481.1"/>
    </source>
</evidence>
<dbReference type="PANTHER" id="PTHR47510:SF3">
    <property type="entry name" value="ENDO_EXONUCLEASE_PHOSPHATASE DOMAIN-CONTAINING PROTEIN"/>
    <property type="match status" value="1"/>
</dbReference>
<feature type="non-terminal residue" evidence="1">
    <location>
        <position position="1"/>
    </location>
</feature>
<dbReference type="Gene3D" id="3.60.10.10">
    <property type="entry name" value="Endonuclease/exonuclease/phosphatase"/>
    <property type="match status" value="1"/>
</dbReference>
<name>A0ABN8PNE1_9CNID</name>
<sequence length="252" mass="28429">RGQRGAGNSRSTSTKKIPVMKGRRFVKAEGRKVDRSNLGNIPLVNTTSKTSTSKSTGFAVPKCLFTNICSLSKTKNRVRAPVALEADLRSQDIDVCVVSETRLSTNMPDAVVNIPNYKVFRRDRGWADLDKRKKGGVADVRYSLKVLDVYRSNLYEFIALTVLLPSDHIMLICGLYNPTKHSYRYIDLMNYIIFFVDFVLNKHPEANIVCGGDVNRLDMQEFKALFGWDFMVDFPTRGNACLDNCLTNRADL</sequence>
<reference evidence="1 2" key="1">
    <citation type="submission" date="2022-05" db="EMBL/GenBank/DDBJ databases">
        <authorList>
            <consortium name="Genoscope - CEA"/>
            <person name="William W."/>
        </authorList>
    </citation>
    <scope>NUCLEOTIDE SEQUENCE [LARGE SCALE GENOMIC DNA]</scope>
</reference>
<dbReference type="Proteomes" id="UP001159405">
    <property type="component" value="Unassembled WGS sequence"/>
</dbReference>
<organism evidence="1 2">
    <name type="scientific">Porites lobata</name>
    <dbReference type="NCBI Taxonomy" id="104759"/>
    <lineage>
        <taxon>Eukaryota</taxon>
        <taxon>Metazoa</taxon>
        <taxon>Cnidaria</taxon>
        <taxon>Anthozoa</taxon>
        <taxon>Hexacorallia</taxon>
        <taxon>Scleractinia</taxon>
        <taxon>Fungiina</taxon>
        <taxon>Poritidae</taxon>
        <taxon>Porites</taxon>
    </lineage>
</organism>
<keyword evidence="2" id="KW-1185">Reference proteome</keyword>
<accession>A0ABN8PNE1</accession>
<feature type="non-terminal residue" evidence="1">
    <location>
        <position position="252"/>
    </location>
</feature>
<evidence type="ECO:0008006" key="3">
    <source>
        <dbReference type="Google" id="ProtNLM"/>
    </source>
</evidence>
<proteinExistence type="predicted"/>
<dbReference type="InterPro" id="IPR036691">
    <property type="entry name" value="Endo/exonu/phosph_ase_sf"/>
</dbReference>
<dbReference type="EMBL" id="CALNXK010000081">
    <property type="protein sequence ID" value="CAH3147481.1"/>
    <property type="molecule type" value="Genomic_DNA"/>
</dbReference>
<evidence type="ECO:0000313" key="2">
    <source>
        <dbReference type="Proteomes" id="UP001159405"/>
    </source>
</evidence>
<comment type="caution">
    <text evidence="1">The sequence shown here is derived from an EMBL/GenBank/DDBJ whole genome shotgun (WGS) entry which is preliminary data.</text>
</comment>
<dbReference type="SUPFAM" id="SSF56219">
    <property type="entry name" value="DNase I-like"/>
    <property type="match status" value="1"/>
</dbReference>